<dbReference type="Proteomes" id="UP000017131">
    <property type="component" value="Unassembled WGS sequence"/>
</dbReference>
<sequence>MKKLLLGLIWIYQHFISPLTPPTCRFYPTCSNYTKEAIEVHGPIKGTWLGIKRISKCHPLHKGGFDPVPLKHDKHQHCHHHHHHE</sequence>
<organism evidence="2 3">
    <name type="scientific">Staphylococcus simulans UMC-CNS-990</name>
    <dbReference type="NCBI Taxonomy" id="1405498"/>
    <lineage>
        <taxon>Bacteria</taxon>
        <taxon>Bacillati</taxon>
        <taxon>Bacillota</taxon>
        <taxon>Bacilli</taxon>
        <taxon>Bacillales</taxon>
        <taxon>Staphylococcaceae</taxon>
        <taxon>Staphylococcus</taxon>
    </lineage>
</organism>
<dbReference type="NCBIfam" id="TIGR00278">
    <property type="entry name" value="membrane protein insertion efficiency factor YidD"/>
    <property type="match status" value="1"/>
</dbReference>
<comment type="caution">
    <text evidence="2">The sequence shown here is derived from an EMBL/GenBank/DDBJ whole genome shotgun (WGS) entry which is preliminary data.</text>
</comment>
<dbReference type="EMBL" id="AXDY01000016">
    <property type="protein sequence ID" value="ERS92321.1"/>
    <property type="molecule type" value="Genomic_DNA"/>
</dbReference>
<keyword evidence="3" id="KW-1185">Reference proteome</keyword>
<dbReference type="InterPro" id="IPR002696">
    <property type="entry name" value="Membr_insert_effic_factor_YidD"/>
</dbReference>
<reference evidence="2 3" key="1">
    <citation type="journal article" date="2013" name="Genome Announc.">
        <title>Draft Genome Sequence of Staphylococcus simulans UMC-CNS-990, Isolated from a Case of Chronic Bovine Mastitis.</title>
        <authorList>
            <person name="Calcutt M.J."/>
            <person name="Foecking M.F."/>
            <person name="Hsieh H.Y."/>
            <person name="Perry J."/>
            <person name="Stewart G.C."/>
            <person name="Middleton J.R."/>
        </authorList>
    </citation>
    <scope>NUCLEOTIDE SEQUENCE [LARGE SCALE GENOMIC DNA]</scope>
    <source>
        <strain evidence="2 3">UMC-CNS-990</strain>
    </source>
</reference>
<keyword evidence="1" id="KW-0472">Membrane</keyword>
<evidence type="ECO:0000256" key="1">
    <source>
        <dbReference type="HAMAP-Rule" id="MF_00386"/>
    </source>
</evidence>
<gene>
    <name evidence="2" type="ORF">SSIM_12460</name>
</gene>
<proteinExistence type="inferred from homology"/>
<comment type="function">
    <text evidence="1">Could be involved in insertion of integral membrane proteins into the membrane.</text>
</comment>
<dbReference type="PANTHER" id="PTHR33383:SF1">
    <property type="entry name" value="MEMBRANE PROTEIN INSERTION EFFICIENCY FACTOR-RELATED"/>
    <property type="match status" value="1"/>
</dbReference>
<dbReference type="PANTHER" id="PTHR33383">
    <property type="entry name" value="MEMBRANE PROTEIN INSERTION EFFICIENCY FACTOR-RELATED"/>
    <property type="match status" value="1"/>
</dbReference>
<dbReference type="HAMAP" id="MF_00386">
    <property type="entry name" value="UPF0161_YidD"/>
    <property type="match status" value="1"/>
</dbReference>
<comment type="subcellular location">
    <subcellularLocation>
        <location evidence="1">Cell membrane</location>
        <topology evidence="1">Peripheral membrane protein</topology>
        <orientation evidence="1">Cytoplasmic side</orientation>
    </subcellularLocation>
</comment>
<dbReference type="SMART" id="SM01234">
    <property type="entry name" value="Haemolytic"/>
    <property type="match status" value="1"/>
</dbReference>
<protein>
    <recommendedName>
        <fullName evidence="1">Putative membrane protein insertion efficiency factor</fullName>
    </recommendedName>
</protein>
<name>A0ABN0P9Q1_STASI</name>
<evidence type="ECO:0000313" key="3">
    <source>
        <dbReference type="Proteomes" id="UP000017131"/>
    </source>
</evidence>
<comment type="similarity">
    <text evidence="1">Belongs to the UPF0161 family.</text>
</comment>
<keyword evidence="1" id="KW-1003">Cell membrane</keyword>
<accession>A0ABN0P9Q1</accession>
<dbReference type="Pfam" id="PF01809">
    <property type="entry name" value="YidD"/>
    <property type="match status" value="1"/>
</dbReference>
<dbReference type="RefSeq" id="WP_023016239.1">
    <property type="nucleotide sequence ID" value="NZ_AXDY01000016.1"/>
</dbReference>
<evidence type="ECO:0000313" key="2">
    <source>
        <dbReference type="EMBL" id="ERS92321.1"/>
    </source>
</evidence>